<feature type="transmembrane region" description="Helical" evidence="1">
    <location>
        <begin position="100"/>
        <end position="122"/>
    </location>
</feature>
<keyword evidence="1" id="KW-0812">Transmembrane</keyword>
<name>A0A9J2Q5N9_ASCLU</name>
<feature type="transmembrane region" description="Helical" evidence="1">
    <location>
        <begin position="34"/>
        <end position="57"/>
    </location>
</feature>
<organism evidence="2 3">
    <name type="scientific">Ascaris lumbricoides</name>
    <name type="common">Giant roundworm</name>
    <dbReference type="NCBI Taxonomy" id="6252"/>
    <lineage>
        <taxon>Eukaryota</taxon>
        <taxon>Metazoa</taxon>
        <taxon>Ecdysozoa</taxon>
        <taxon>Nematoda</taxon>
        <taxon>Chromadorea</taxon>
        <taxon>Rhabditida</taxon>
        <taxon>Spirurina</taxon>
        <taxon>Ascaridomorpha</taxon>
        <taxon>Ascaridoidea</taxon>
        <taxon>Ascarididae</taxon>
        <taxon>Ascaris</taxon>
    </lineage>
</organism>
<dbReference type="Proteomes" id="UP000036681">
    <property type="component" value="Unplaced"/>
</dbReference>
<dbReference type="AlphaFoldDB" id="A0A9J2Q5N9"/>
<sequence length="161" mass="18829">MMFYEIRTYLQMSNNSVASEECYEDPAIADGMRVFLVAGVGSVLCSLGVIFNSVLLIVFSKMPCTRNHLLYMVCLCLFDILVEISYMVNIDFSFHFTHQFQLLFTVSVLYDYYHFYALYILWHEYARIVSTLAQVIFQVISYCIMASLQRVRNGATRRLKW</sequence>
<dbReference type="PANTHER" id="PTHR46709">
    <property type="entry name" value="PROTEIN CBG23488-RELATED"/>
    <property type="match status" value="1"/>
</dbReference>
<proteinExistence type="predicted"/>
<evidence type="ECO:0000313" key="3">
    <source>
        <dbReference type="WBParaSite" id="ALUE_0001748301-mRNA-1"/>
    </source>
</evidence>
<reference evidence="3" key="1">
    <citation type="submission" date="2023-03" db="UniProtKB">
        <authorList>
            <consortium name="WormBaseParasite"/>
        </authorList>
    </citation>
    <scope>IDENTIFICATION</scope>
</reference>
<feature type="transmembrane region" description="Helical" evidence="1">
    <location>
        <begin position="69"/>
        <end position="88"/>
    </location>
</feature>
<accession>A0A9J2Q5N9</accession>
<evidence type="ECO:0000256" key="1">
    <source>
        <dbReference type="SAM" id="Phobius"/>
    </source>
</evidence>
<keyword evidence="2" id="KW-1185">Reference proteome</keyword>
<keyword evidence="1" id="KW-1133">Transmembrane helix</keyword>
<dbReference type="WBParaSite" id="ALUE_0001748301-mRNA-1">
    <property type="protein sequence ID" value="ALUE_0001748301-mRNA-1"/>
    <property type="gene ID" value="ALUE_0001748301"/>
</dbReference>
<dbReference type="PANTHER" id="PTHR46709:SF1">
    <property type="entry name" value="G-PROTEIN COUPLED RECEPTORS FAMILY 1 PROFILE DOMAIN-CONTAINING PROTEIN"/>
    <property type="match status" value="1"/>
</dbReference>
<protein>
    <submittedName>
        <fullName evidence="3">G-protein coupled receptors family 1 profile domain-containing protein</fullName>
    </submittedName>
</protein>
<evidence type="ECO:0000313" key="2">
    <source>
        <dbReference type="Proteomes" id="UP000036681"/>
    </source>
</evidence>
<keyword evidence="1" id="KW-0472">Membrane</keyword>